<dbReference type="InterPro" id="IPR050312">
    <property type="entry name" value="IolE/XylAMocC-like"/>
</dbReference>
<reference evidence="2 3" key="1">
    <citation type="submission" date="2014-03" db="EMBL/GenBank/DDBJ databases">
        <title>Draft Genome Sequences of Four Burkholderia Strains.</title>
        <authorList>
            <person name="Liu X.Y."/>
            <person name="Li C.X."/>
            <person name="Xu J.H."/>
        </authorList>
    </citation>
    <scope>NUCLEOTIDE SEQUENCE [LARGE SCALE GENOMIC DNA]</scope>
    <source>
        <strain evidence="2 3">DSM 50014</strain>
    </source>
</reference>
<dbReference type="PANTHER" id="PTHR12110">
    <property type="entry name" value="HYDROXYPYRUVATE ISOMERASE"/>
    <property type="match status" value="1"/>
</dbReference>
<comment type="caution">
    <text evidence="2">The sequence shown here is derived from an EMBL/GenBank/DDBJ whole genome shotgun (WGS) entry which is preliminary data.</text>
</comment>
<dbReference type="InterPro" id="IPR013022">
    <property type="entry name" value="Xyl_isomerase-like_TIM-brl"/>
</dbReference>
<gene>
    <name evidence="2" type="ORF">BG61_04260</name>
</gene>
<name>A0A069PBM7_9BURK</name>
<feature type="domain" description="Xylose isomerase-like TIM barrel" evidence="1">
    <location>
        <begin position="21"/>
        <end position="229"/>
    </location>
</feature>
<sequence>MRKLSLHHLTMLDAHPLQLVDAAHAGGFDYYGLRVVAPTAADTIVDVAGNPALIRDLASRMSATGVSLLDIEAIWLQPRTHIEHLLAPLEAGRRLGAKHVLSVGFDDDRARLLDNFARLCEAAASLEMTVGLEPITYCAIGTADAALSIIRDSRQPNARLLIDTLQFFRSGVTADTIDAIDPALIEYVQISDGPRASPASIEERRTEARTARLLPGDGELPLADLLSRLPPDLTLAVEAPTRALRGLAFDEQARQIAQKVRSALAHLPGQP</sequence>
<dbReference type="InterPro" id="IPR036237">
    <property type="entry name" value="Xyl_isomerase-like_sf"/>
</dbReference>
<accession>A0A069PBM7</accession>
<keyword evidence="2" id="KW-0413">Isomerase</keyword>
<keyword evidence="3" id="KW-1185">Reference proteome</keyword>
<evidence type="ECO:0000313" key="3">
    <source>
        <dbReference type="Proteomes" id="UP000027466"/>
    </source>
</evidence>
<dbReference type="RefSeq" id="WP_035935965.1">
    <property type="nucleotide sequence ID" value="NZ_CADFFX010000005.1"/>
</dbReference>
<evidence type="ECO:0000259" key="1">
    <source>
        <dbReference type="Pfam" id="PF01261"/>
    </source>
</evidence>
<dbReference type="Gene3D" id="3.20.20.150">
    <property type="entry name" value="Divalent-metal-dependent TIM barrel enzymes"/>
    <property type="match status" value="1"/>
</dbReference>
<dbReference type="Pfam" id="PF01261">
    <property type="entry name" value="AP_endonuc_2"/>
    <property type="match status" value="1"/>
</dbReference>
<dbReference type="EMBL" id="JFHC01000111">
    <property type="protein sequence ID" value="KDR38060.1"/>
    <property type="molecule type" value="Genomic_DNA"/>
</dbReference>
<dbReference type="Proteomes" id="UP000027466">
    <property type="component" value="Unassembled WGS sequence"/>
</dbReference>
<organism evidence="2 3">
    <name type="scientific">Caballeronia glathei</name>
    <dbReference type="NCBI Taxonomy" id="60547"/>
    <lineage>
        <taxon>Bacteria</taxon>
        <taxon>Pseudomonadati</taxon>
        <taxon>Pseudomonadota</taxon>
        <taxon>Betaproteobacteria</taxon>
        <taxon>Burkholderiales</taxon>
        <taxon>Burkholderiaceae</taxon>
        <taxon>Caballeronia</taxon>
    </lineage>
</organism>
<evidence type="ECO:0000313" key="2">
    <source>
        <dbReference type="EMBL" id="KDR38060.1"/>
    </source>
</evidence>
<dbReference type="AlphaFoldDB" id="A0A069PBM7"/>
<dbReference type="PANTHER" id="PTHR12110:SF48">
    <property type="entry name" value="BLL3656 PROTEIN"/>
    <property type="match status" value="1"/>
</dbReference>
<dbReference type="GO" id="GO:0016853">
    <property type="term" value="F:isomerase activity"/>
    <property type="evidence" value="ECO:0007669"/>
    <property type="project" value="UniProtKB-KW"/>
</dbReference>
<protein>
    <submittedName>
        <fullName evidence="2">Xylose isomerase</fullName>
    </submittedName>
</protein>
<dbReference type="SUPFAM" id="SSF51658">
    <property type="entry name" value="Xylose isomerase-like"/>
    <property type="match status" value="1"/>
</dbReference>
<dbReference type="STRING" id="60547.GCA_000751215_04645"/>
<proteinExistence type="predicted"/>